<dbReference type="InterPro" id="IPR050482">
    <property type="entry name" value="Sensor_HK_TwoCompSys"/>
</dbReference>
<feature type="signal peptide" evidence="5">
    <location>
        <begin position="1"/>
        <end position="25"/>
    </location>
</feature>
<evidence type="ECO:0000313" key="8">
    <source>
        <dbReference type="Proteomes" id="UP000638014"/>
    </source>
</evidence>
<dbReference type="InterPro" id="IPR036890">
    <property type="entry name" value="HATPase_C_sf"/>
</dbReference>
<dbReference type="GO" id="GO:0000155">
    <property type="term" value="F:phosphorelay sensor kinase activity"/>
    <property type="evidence" value="ECO:0007669"/>
    <property type="project" value="InterPro"/>
</dbReference>
<keyword evidence="4" id="KW-1133">Transmembrane helix</keyword>
<proteinExistence type="predicted"/>
<keyword evidence="4" id="KW-0472">Membrane</keyword>
<dbReference type="Pfam" id="PF02518">
    <property type="entry name" value="HATPase_c"/>
    <property type="match status" value="1"/>
</dbReference>
<dbReference type="InterPro" id="IPR035965">
    <property type="entry name" value="PAS-like_dom_sf"/>
</dbReference>
<evidence type="ECO:0000259" key="6">
    <source>
        <dbReference type="PROSITE" id="PS50109"/>
    </source>
</evidence>
<dbReference type="Pfam" id="PF00497">
    <property type="entry name" value="SBP_bac_3"/>
    <property type="match status" value="1"/>
</dbReference>
<name>A0A8J6QRJ5_9GAMM</name>
<dbReference type="InterPro" id="IPR001638">
    <property type="entry name" value="Solute-binding_3/MltF_N"/>
</dbReference>
<feature type="chain" id="PRO_5035247038" evidence="5">
    <location>
        <begin position="26"/>
        <end position="649"/>
    </location>
</feature>
<dbReference type="SMART" id="SM00062">
    <property type="entry name" value="PBPb"/>
    <property type="match status" value="1"/>
</dbReference>
<dbReference type="Gene3D" id="2.10.70.100">
    <property type="match status" value="1"/>
</dbReference>
<protein>
    <submittedName>
        <fullName evidence="7">Transporter substrate-binding domain-containing protein</fullName>
    </submittedName>
</protein>
<feature type="domain" description="Histidine kinase" evidence="6">
    <location>
        <begin position="556"/>
        <end position="645"/>
    </location>
</feature>
<dbReference type="PANTHER" id="PTHR24421:SF58">
    <property type="entry name" value="SIGNAL TRANSDUCTION HISTIDINE-PROTEIN KINASE_PHOSPHATASE UHPB"/>
    <property type="match status" value="1"/>
</dbReference>
<keyword evidence="2" id="KW-0418">Kinase</keyword>
<dbReference type="GO" id="GO:0046983">
    <property type="term" value="F:protein dimerization activity"/>
    <property type="evidence" value="ECO:0007669"/>
    <property type="project" value="InterPro"/>
</dbReference>
<dbReference type="EMBL" id="JACXAF010000015">
    <property type="protein sequence ID" value="MBD1390231.1"/>
    <property type="molecule type" value="Genomic_DNA"/>
</dbReference>
<dbReference type="Proteomes" id="UP000638014">
    <property type="component" value="Unassembled WGS sequence"/>
</dbReference>
<reference evidence="7" key="1">
    <citation type="submission" date="2020-09" db="EMBL/GenBank/DDBJ databases">
        <title>A novel bacterium of genus Neiella, isolated from South China Sea.</title>
        <authorList>
            <person name="Huang H."/>
            <person name="Mo K."/>
            <person name="Hu Y."/>
        </authorList>
    </citation>
    <scope>NUCLEOTIDE SEQUENCE</scope>
    <source>
        <strain evidence="7">HB171785</strain>
    </source>
</reference>
<dbReference type="Gene3D" id="3.30.450.20">
    <property type="entry name" value="PAS domain"/>
    <property type="match status" value="1"/>
</dbReference>
<dbReference type="SUPFAM" id="SSF53850">
    <property type="entry name" value="Periplasmic binding protein-like II"/>
    <property type="match status" value="1"/>
</dbReference>
<keyword evidence="3" id="KW-0902">Two-component regulatory system</keyword>
<dbReference type="PANTHER" id="PTHR24421">
    <property type="entry name" value="NITRATE/NITRITE SENSOR PROTEIN NARX-RELATED"/>
    <property type="match status" value="1"/>
</dbReference>
<feature type="transmembrane region" description="Helical" evidence="4">
    <location>
        <begin position="272"/>
        <end position="292"/>
    </location>
</feature>
<dbReference type="InterPro" id="IPR013655">
    <property type="entry name" value="PAS_fold_3"/>
</dbReference>
<evidence type="ECO:0000256" key="1">
    <source>
        <dbReference type="ARBA" id="ARBA00022679"/>
    </source>
</evidence>
<keyword evidence="4" id="KW-0812">Transmembrane</keyword>
<evidence type="ECO:0000256" key="5">
    <source>
        <dbReference type="SAM" id="SignalP"/>
    </source>
</evidence>
<evidence type="ECO:0000256" key="2">
    <source>
        <dbReference type="ARBA" id="ARBA00022777"/>
    </source>
</evidence>
<dbReference type="InterPro" id="IPR003594">
    <property type="entry name" value="HATPase_dom"/>
</dbReference>
<dbReference type="Pfam" id="PF08447">
    <property type="entry name" value="PAS_3"/>
    <property type="match status" value="1"/>
</dbReference>
<dbReference type="Gene3D" id="3.30.565.10">
    <property type="entry name" value="Histidine kinase-like ATPase, C-terminal domain"/>
    <property type="match status" value="1"/>
</dbReference>
<dbReference type="SMART" id="SM00387">
    <property type="entry name" value="HATPase_c"/>
    <property type="match status" value="1"/>
</dbReference>
<dbReference type="Gene3D" id="1.20.5.1930">
    <property type="match status" value="1"/>
</dbReference>
<dbReference type="PROSITE" id="PS50109">
    <property type="entry name" value="HIS_KIN"/>
    <property type="match status" value="1"/>
</dbReference>
<evidence type="ECO:0000313" key="7">
    <source>
        <dbReference type="EMBL" id="MBD1390231.1"/>
    </source>
</evidence>
<keyword evidence="5" id="KW-0732">Signal</keyword>
<dbReference type="SUPFAM" id="SSF55874">
    <property type="entry name" value="ATPase domain of HSP90 chaperone/DNA topoisomerase II/histidine kinase"/>
    <property type="match status" value="1"/>
</dbReference>
<dbReference type="AlphaFoldDB" id="A0A8J6QRJ5"/>
<gene>
    <name evidence="7" type="ORF">IC617_12385</name>
</gene>
<dbReference type="RefSeq" id="WP_191145299.1">
    <property type="nucleotide sequence ID" value="NZ_JACXAF010000015.1"/>
</dbReference>
<keyword evidence="1" id="KW-0808">Transferase</keyword>
<dbReference type="SUPFAM" id="SSF55785">
    <property type="entry name" value="PYP-like sensor domain (PAS domain)"/>
    <property type="match status" value="1"/>
</dbReference>
<dbReference type="InterPro" id="IPR011712">
    <property type="entry name" value="Sig_transdc_His_kin_sub3_dim/P"/>
</dbReference>
<comment type="caution">
    <text evidence="7">The sequence shown here is derived from an EMBL/GenBank/DDBJ whole genome shotgun (WGS) entry which is preliminary data.</text>
</comment>
<evidence type="ECO:0000256" key="3">
    <source>
        <dbReference type="ARBA" id="ARBA00023012"/>
    </source>
</evidence>
<dbReference type="CDD" id="cd16917">
    <property type="entry name" value="HATPase_UhpB-NarQ-NarX-like"/>
    <property type="match status" value="1"/>
</dbReference>
<dbReference type="GO" id="GO:0016020">
    <property type="term" value="C:membrane"/>
    <property type="evidence" value="ECO:0007669"/>
    <property type="project" value="InterPro"/>
</dbReference>
<organism evidence="7 8">
    <name type="scientific">Neiella litorisoli</name>
    <dbReference type="NCBI Taxonomy" id="2771431"/>
    <lineage>
        <taxon>Bacteria</taxon>
        <taxon>Pseudomonadati</taxon>
        <taxon>Pseudomonadota</taxon>
        <taxon>Gammaproteobacteria</taxon>
        <taxon>Alteromonadales</taxon>
        <taxon>Echinimonadaceae</taxon>
        <taxon>Neiella</taxon>
    </lineage>
</organism>
<dbReference type="InterPro" id="IPR005467">
    <property type="entry name" value="His_kinase_dom"/>
</dbReference>
<keyword evidence="8" id="KW-1185">Reference proteome</keyword>
<dbReference type="Gene3D" id="3.40.190.10">
    <property type="entry name" value="Periplasmic binding protein-like II"/>
    <property type="match status" value="2"/>
</dbReference>
<dbReference type="InterPro" id="IPR000014">
    <property type="entry name" value="PAS"/>
</dbReference>
<dbReference type="CDD" id="cd01007">
    <property type="entry name" value="PBP2_BvgS_HisK_like"/>
    <property type="match status" value="1"/>
</dbReference>
<sequence>MKLILNKCQTLCVGLLILFSFHLSAESALTPEQQQWLANNNRLTFSAAAKARPFSYINRNNEFAGVSADIIARLEQHLGIEAFYKPSASWAEALAMLRTGQIDFIPWIYITEPRTQHFLFSEPYLIDELVLFTRSDFHYVSGLDDMQSHSLAVLRDSAVADVLARDYPQIELITYNSIENALEGLATGQTDGIVHSNAIIEQLLRLSDIDNIEFAATTPYRFGQAFAVHPAKAELVPLLNQVIAVITEQERALLLDKWTNVRVVEKQNWQTLLLWLGLITLLAAVAVGVITIRNRRVAFLAVQKSEVLLASAQRMAGMASWQWQAVDDSMIWSGEGGQMIGLPHNRRVTRRGYLQLVHPEDQLAVKQRWAHAVDKGVYQSEHRLLIDGKVKWIREIAELDTDSEGNLEFALGTTQDIHDQKLAELQQAESADKLQKLTAKLIHVQEEERRRVAAELHDDFGQRLAALSIDVGGLELDPDIAPARDRVAKLKANLIQVAADAHDLSRRLHPAMIDDLGLADALTTEVESFIRRESIDVAFHVSKQLPELSSEARLSLFRIVQEALDNVAKYACASMVQVSLEIEQQRLILQVMDDGVGFDVEQAMKSPGIGLQSMMERAKLIGAELAIAAELNQGATVELTMALAAAKAQ</sequence>
<dbReference type="CDD" id="cd00130">
    <property type="entry name" value="PAS"/>
    <property type="match status" value="1"/>
</dbReference>
<accession>A0A8J6QRJ5</accession>
<evidence type="ECO:0000256" key="4">
    <source>
        <dbReference type="SAM" id="Phobius"/>
    </source>
</evidence>
<dbReference type="Pfam" id="PF07730">
    <property type="entry name" value="HisKA_3"/>
    <property type="match status" value="1"/>
</dbReference>